<feature type="region of interest" description="Disordered" evidence="1">
    <location>
        <begin position="63"/>
        <end position="83"/>
    </location>
</feature>
<feature type="compositionally biased region" description="Basic and acidic residues" evidence="1">
    <location>
        <begin position="66"/>
        <end position="83"/>
    </location>
</feature>
<dbReference type="EMBL" id="AVOT02010742">
    <property type="protein sequence ID" value="MBW0490742.1"/>
    <property type="molecule type" value="Genomic_DNA"/>
</dbReference>
<protein>
    <submittedName>
        <fullName evidence="2">Uncharacterized protein</fullName>
    </submittedName>
</protein>
<dbReference type="Proteomes" id="UP000765509">
    <property type="component" value="Unassembled WGS sequence"/>
</dbReference>
<evidence type="ECO:0000313" key="3">
    <source>
        <dbReference type="Proteomes" id="UP000765509"/>
    </source>
</evidence>
<accession>A0A9Q3CYP3</accession>
<reference evidence="2" key="1">
    <citation type="submission" date="2021-03" db="EMBL/GenBank/DDBJ databases">
        <title>Draft genome sequence of rust myrtle Austropuccinia psidii MF-1, a brazilian biotype.</title>
        <authorList>
            <person name="Quecine M.C."/>
            <person name="Pachon D.M.R."/>
            <person name="Bonatelli M.L."/>
            <person name="Correr F.H."/>
            <person name="Franceschini L.M."/>
            <person name="Leite T.F."/>
            <person name="Margarido G.R.A."/>
            <person name="Almeida C.A."/>
            <person name="Ferrarezi J.A."/>
            <person name="Labate C.A."/>
        </authorList>
    </citation>
    <scope>NUCLEOTIDE SEQUENCE</scope>
    <source>
        <strain evidence="2">MF-1</strain>
    </source>
</reference>
<evidence type="ECO:0000256" key="1">
    <source>
        <dbReference type="SAM" id="MobiDB-lite"/>
    </source>
</evidence>
<keyword evidence="3" id="KW-1185">Reference proteome</keyword>
<name>A0A9Q3CYP3_9BASI</name>
<gene>
    <name evidence="2" type="ORF">O181_030457</name>
</gene>
<sequence>MVIVEDGGYLIPPMRILKKYIEQELEARILVTKRISPPRIVDQKESKNKERRVGFKQEEFPGMQEGLKKMKEQNKAVKDEAPV</sequence>
<comment type="caution">
    <text evidence="2">The sequence shown here is derived from an EMBL/GenBank/DDBJ whole genome shotgun (WGS) entry which is preliminary data.</text>
</comment>
<proteinExistence type="predicted"/>
<evidence type="ECO:0000313" key="2">
    <source>
        <dbReference type="EMBL" id="MBW0490742.1"/>
    </source>
</evidence>
<organism evidence="2 3">
    <name type="scientific">Austropuccinia psidii MF-1</name>
    <dbReference type="NCBI Taxonomy" id="1389203"/>
    <lineage>
        <taxon>Eukaryota</taxon>
        <taxon>Fungi</taxon>
        <taxon>Dikarya</taxon>
        <taxon>Basidiomycota</taxon>
        <taxon>Pucciniomycotina</taxon>
        <taxon>Pucciniomycetes</taxon>
        <taxon>Pucciniales</taxon>
        <taxon>Sphaerophragmiaceae</taxon>
        <taxon>Austropuccinia</taxon>
    </lineage>
</organism>
<dbReference type="AlphaFoldDB" id="A0A9Q3CYP3"/>